<dbReference type="SUPFAM" id="SSF56176">
    <property type="entry name" value="FAD-binding/transporter-associated domain-like"/>
    <property type="match status" value="1"/>
</dbReference>
<dbReference type="Pfam" id="PF13489">
    <property type="entry name" value="Methyltransf_23"/>
    <property type="match status" value="1"/>
</dbReference>
<protein>
    <submittedName>
        <fullName evidence="7">FAD-binding protein</fullName>
    </submittedName>
    <submittedName>
        <fullName evidence="6">Putative decaprenylphosphoryl-beta-D-ribose oxidase</fullName>
        <ecNumber evidence="6">1.-.-.-</ecNumber>
    </submittedName>
</protein>
<dbReference type="Gene3D" id="3.40.50.150">
    <property type="entry name" value="Vaccinia Virus protein VP39"/>
    <property type="match status" value="1"/>
</dbReference>
<proteinExistence type="predicted"/>
<dbReference type="EC" id="1.-.-.-" evidence="6"/>
<feature type="compositionally biased region" description="Basic residues" evidence="3">
    <location>
        <begin position="924"/>
        <end position="933"/>
    </location>
</feature>
<evidence type="ECO:0000313" key="8">
    <source>
        <dbReference type="Proteomes" id="UP000051494"/>
    </source>
</evidence>
<dbReference type="PROSITE" id="PS51387">
    <property type="entry name" value="FAD_PCMH"/>
    <property type="match status" value="1"/>
</dbReference>
<dbReference type="InterPro" id="IPR010031">
    <property type="entry name" value="FAD_lactone_oxidase-like"/>
</dbReference>
<feature type="region of interest" description="Disordered" evidence="3">
    <location>
        <begin position="907"/>
        <end position="933"/>
    </location>
</feature>
<dbReference type="InterPro" id="IPR036318">
    <property type="entry name" value="FAD-bd_PCMH-like_sf"/>
</dbReference>
<keyword evidence="2" id="KW-0274">FAD</keyword>
<dbReference type="Gene3D" id="3.30.465.10">
    <property type="match status" value="1"/>
</dbReference>
<feature type="domain" description="FAD-binding PCMH-type" evidence="5">
    <location>
        <begin position="147"/>
        <end position="316"/>
    </location>
</feature>
<gene>
    <name evidence="6" type="primary">dprE1</name>
    <name evidence="7" type="ORF">CC99x_003175</name>
    <name evidence="6" type="ORF">CC99x_01406</name>
</gene>
<keyword evidence="4" id="KW-1133">Transmembrane helix</keyword>
<dbReference type="STRING" id="437022.CC99x_01406"/>
<dbReference type="AlphaFoldDB" id="A0A0Q9YFW7"/>
<evidence type="ECO:0000259" key="5">
    <source>
        <dbReference type="PROSITE" id="PS51387"/>
    </source>
</evidence>
<dbReference type="SUPFAM" id="SSF55103">
    <property type="entry name" value="FAD-linked oxidases, C-terminal domain"/>
    <property type="match status" value="1"/>
</dbReference>
<dbReference type="SUPFAM" id="SSF53335">
    <property type="entry name" value="S-adenosyl-L-methionine-dependent methyltransferases"/>
    <property type="match status" value="1"/>
</dbReference>
<dbReference type="EMBL" id="LKHV01000006">
    <property type="protein sequence ID" value="KRG18521.1"/>
    <property type="molecule type" value="Genomic_DNA"/>
</dbReference>
<evidence type="ECO:0000256" key="3">
    <source>
        <dbReference type="SAM" id="MobiDB-lite"/>
    </source>
</evidence>
<reference evidence="7" key="3">
    <citation type="submission" date="2021-06" db="EMBL/GenBank/DDBJ databases">
        <title>Genomic Description and Analysis of Intracellular Bacteria, Candidatus Berkiella cookevillensis and Candidatus Berkiella aquae.</title>
        <authorList>
            <person name="Kidane D.T."/>
            <person name="Mehari Y.T."/>
            <person name="Rice F.C."/>
            <person name="Arivett B.A."/>
            <person name="Farone A.L."/>
            <person name="Berk S.G."/>
            <person name="Farone M.B."/>
        </authorList>
    </citation>
    <scope>NUCLEOTIDE SEQUENCE</scope>
    <source>
        <strain evidence="7">CC99</strain>
    </source>
</reference>
<dbReference type="InterPro" id="IPR016164">
    <property type="entry name" value="FAD-linked_Oxase-like_C"/>
</dbReference>
<evidence type="ECO:0000313" key="6">
    <source>
        <dbReference type="EMBL" id="KRG18521.1"/>
    </source>
</evidence>
<keyword evidence="1" id="KW-0285">Flavoprotein</keyword>
<reference evidence="6" key="1">
    <citation type="submission" date="2015-09" db="EMBL/GenBank/DDBJ databases">
        <title>Draft Genome Sequences of Two Novel Amoeba-resistant Intranuclear Bacteria, Candidatus Berkiella cookevillensis and Candidatus Berkiella aquae.</title>
        <authorList>
            <person name="Mehari Y.T."/>
            <person name="Arivett B.A."/>
            <person name="Farone A.L."/>
            <person name="Gunderson J.H."/>
            <person name="Farone M.B."/>
        </authorList>
    </citation>
    <scope>NUCLEOTIDE SEQUENCE [LARGE SCALE GENOMIC DNA]</scope>
    <source>
        <strain evidence="6">CC99</strain>
    </source>
</reference>
<dbReference type="Pfam" id="PF01565">
    <property type="entry name" value="FAD_binding_4"/>
    <property type="match status" value="1"/>
</dbReference>
<dbReference type="PANTHER" id="PTHR43762:SF1">
    <property type="entry name" value="D-ARABINONO-1,4-LACTONE OXIDASE"/>
    <property type="match status" value="1"/>
</dbReference>
<dbReference type="GO" id="GO:0016899">
    <property type="term" value="F:oxidoreductase activity, acting on the CH-OH group of donors, oxygen as acceptor"/>
    <property type="evidence" value="ECO:0007669"/>
    <property type="project" value="InterPro"/>
</dbReference>
<evidence type="ECO:0000256" key="1">
    <source>
        <dbReference type="ARBA" id="ARBA00022630"/>
    </source>
</evidence>
<dbReference type="InterPro" id="IPR016169">
    <property type="entry name" value="FAD-bd_PCMH_sub2"/>
</dbReference>
<dbReference type="PANTHER" id="PTHR43762">
    <property type="entry name" value="L-GULONOLACTONE OXIDASE"/>
    <property type="match status" value="1"/>
</dbReference>
<reference evidence="7" key="2">
    <citation type="journal article" date="2016" name="Genome Announc.">
        <title>Draft Genome Sequences of Two Novel Amoeba-Resistant Intranuclear Bacteria, 'Candidatus Berkiella cookevillensis' and 'Candidatus Berkiella aquae'.</title>
        <authorList>
            <person name="Mehari Y.T."/>
            <person name="Arivett B.A."/>
            <person name="Farone A.L."/>
            <person name="Gunderson J.H."/>
            <person name="Farone M.B."/>
        </authorList>
    </citation>
    <scope>NUCLEOTIDE SEQUENCE</scope>
    <source>
        <strain evidence="7">CC99</strain>
    </source>
</reference>
<name>A0A0Q9YFW7_9GAMM</name>
<sequence length="933" mass="105690">MLIMKSFYQNLKSNMKSSIARLGNLSSLPARWIDNIHLKQTTSWFSKTLDFVSTRLIFIAFFPVFAVADVIFNVGYSLFAKTRALLSKNASSKATLNIQASESFDLAVKNMLAFLASLIGFFNPQLVSFYFIPKEKNQNNIVSGGGLYHQTTSIEAPKNEQALIRILEEANQSNKTISVIGAGRSQGKQFLPADEKSIAIDMSHFNHIKINAKEKTAIVGAGATWGDLQVAANPLQLAVKVMQASNVFSIGGSIGTNIHGWNKTGTIANTIRAIRIINARGEIQKLTPKDELFAYVVGGFGQFGIILDAEIELADNQSLVERSIVVKPENYVDYFKKNVEKNNEKKMHLYRLSIDPKNLLGEGIAVNYEEIPATQNATTKDFSKEPIHGTRLERILVNFARRFPFFRKFIWMYEKNRLLKNETLTTTNEIMHPPINAMFNNSKSESEWLQEYFIPGENLDSFRKALGELLTKNKVPLINATVRYVKQDKISKMGYANQGDRFAIVLCFNQSLKAHEVIKAKKWIKESIDLTLAHGGAYYLPYQAVASNEQFEKSYPTYDEVAQKKQEIDPEGRFKSGFSTQYFKKEVNFYKAIFQSPRLKAEFGKFLDNVLQRVDKDKLFALMDDILSYADSNEDIYCELHKRISEVMPSFIGSATRILSSLSDIKHDLGQQVATLMQDKSNKVDTINGLVEIGYPGRFIGTLRKNHKIAGTVTVINDQESLTDYIQTGFPRPYDQFLPINDYAPFDSEKLKDNSVDMVTCFIGLHHIPEDKMDGFLKSIRRILRPGGSFMLVDHDVRSEKDRAMANMAHSIYNAVMGVSLQEEKGEVRNFHSLAHWNKLLEKYGFGKIVCDQTMQRAGDPSKNTMMRFINHKPAVSKAIQAAEISDLIREKARTVLHAQEKFKMQSRNAKKFEKNNKIETRTSRKQRTSCSA</sequence>
<evidence type="ECO:0000256" key="2">
    <source>
        <dbReference type="ARBA" id="ARBA00022827"/>
    </source>
</evidence>
<dbReference type="RefSeq" id="WP_057624508.1">
    <property type="nucleotide sequence ID" value="NZ_LKHV02000001.1"/>
</dbReference>
<comment type="caution">
    <text evidence="6">The sequence shown here is derived from an EMBL/GenBank/DDBJ whole genome shotgun (WGS) entry which is preliminary data.</text>
</comment>
<dbReference type="InterPro" id="IPR016166">
    <property type="entry name" value="FAD-bd_PCMH"/>
</dbReference>
<dbReference type="InterPro" id="IPR006094">
    <property type="entry name" value="Oxid_FAD_bind_N"/>
</dbReference>
<dbReference type="InterPro" id="IPR029063">
    <property type="entry name" value="SAM-dependent_MTases_sf"/>
</dbReference>
<evidence type="ECO:0000313" key="7">
    <source>
        <dbReference type="EMBL" id="MCS5707900.1"/>
    </source>
</evidence>
<dbReference type="CDD" id="cd02440">
    <property type="entry name" value="AdoMet_MTases"/>
    <property type="match status" value="1"/>
</dbReference>
<evidence type="ECO:0000256" key="4">
    <source>
        <dbReference type="SAM" id="Phobius"/>
    </source>
</evidence>
<feature type="transmembrane region" description="Helical" evidence="4">
    <location>
        <begin position="56"/>
        <end position="79"/>
    </location>
</feature>
<accession>A0A0Q9YFW7</accession>
<feature type="compositionally biased region" description="Basic and acidic residues" evidence="3">
    <location>
        <begin position="911"/>
        <end position="923"/>
    </location>
</feature>
<keyword evidence="4" id="KW-0812">Transmembrane</keyword>
<keyword evidence="6" id="KW-0560">Oxidoreductase</keyword>
<dbReference type="EMBL" id="LKHV02000001">
    <property type="protein sequence ID" value="MCS5707900.1"/>
    <property type="molecule type" value="Genomic_DNA"/>
</dbReference>
<organism evidence="6">
    <name type="scientific">Candidatus Berkiella cookevillensis</name>
    <dbReference type="NCBI Taxonomy" id="437022"/>
    <lineage>
        <taxon>Bacteria</taxon>
        <taxon>Pseudomonadati</taxon>
        <taxon>Pseudomonadota</taxon>
        <taxon>Gammaproteobacteria</taxon>
        <taxon>Candidatus Berkiellales</taxon>
        <taxon>Candidatus Berkiellaceae</taxon>
        <taxon>Candidatus Berkiella</taxon>
    </lineage>
</organism>
<dbReference type="GO" id="GO:0071949">
    <property type="term" value="F:FAD binding"/>
    <property type="evidence" value="ECO:0007669"/>
    <property type="project" value="InterPro"/>
</dbReference>
<keyword evidence="4" id="KW-0472">Membrane</keyword>
<dbReference type="OrthoDB" id="9800184at2"/>
<keyword evidence="8" id="KW-1185">Reference proteome</keyword>
<dbReference type="Proteomes" id="UP000051494">
    <property type="component" value="Unassembled WGS sequence"/>
</dbReference>